<dbReference type="Gene3D" id="2.60.40.10">
    <property type="entry name" value="Immunoglobulins"/>
    <property type="match status" value="5"/>
</dbReference>
<feature type="region of interest" description="Disordered" evidence="6">
    <location>
        <begin position="601"/>
        <end position="637"/>
    </location>
</feature>
<dbReference type="PROSITE" id="PS50835">
    <property type="entry name" value="IG_LIKE"/>
    <property type="match status" value="3"/>
</dbReference>
<feature type="compositionally biased region" description="Polar residues" evidence="6">
    <location>
        <begin position="658"/>
        <end position="667"/>
    </location>
</feature>
<dbReference type="SMART" id="SM00408">
    <property type="entry name" value="IGc2"/>
    <property type="match status" value="3"/>
</dbReference>
<dbReference type="CDD" id="cd00096">
    <property type="entry name" value="Ig"/>
    <property type="match status" value="2"/>
</dbReference>
<dbReference type="Pfam" id="PF08205">
    <property type="entry name" value="C2-set_2"/>
    <property type="match status" value="1"/>
</dbReference>
<dbReference type="OMA" id="DGEWECQ"/>
<dbReference type="GO" id="GO:0005886">
    <property type="term" value="C:plasma membrane"/>
    <property type="evidence" value="ECO:0007669"/>
    <property type="project" value="TreeGrafter"/>
</dbReference>
<dbReference type="InterPro" id="IPR013098">
    <property type="entry name" value="Ig_I-set"/>
</dbReference>
<dbReference type="InterPro" id="IPR003599">
    <property type="entry name" value="Ig_sub"/>
</dbReference>
<dbReference type="AlphaFoldDB" id="A0A1D2N0V7"/>
<feature type="region of interest" description="Disordered" evidence="6">
    <location>
        <begin position="1"/>
        <end position="21"/>
    </location>
</feature>
<feature type="transmembrane region" description="Helical" evidence="7">
    <location>
        <begin position="538"/>
        <end position="565"/>
    </location>
</feature>
<evidence type="ECO:0000256" key="5">
    <source>
        <dbReference type="ARBA" id="ARBA00023319"/>
    </source>
</evidence>
<feature type="region of interest" description="Disordered" evidence="6">
    <location>
        <begin position="656"/>
        <end position="705"/>
    </location>
</feature>
<reference evidence="9 10" key="1">
    <citation type="journal article" date="2016" name="Genome Biol. Evol.">
        <title>Gene Family Evolution Reflects Adaptation to Soil Environmental Stressors in the Genome of the Collembolan Orchesella cincta.</title>
        <authorList>
            <person name="Faddeeva-Vakhrusheva A."/>
            <person name="Derks M.F."/>
            <person name="Anvar S.Y."/>
            <person name="Agamennone V."/>
            <person name="Suring W."/>
            <person name="Smit S."/>
            <person name="van Straalen N.M."/>
            <person name="Roelofs D."/>
        </authorList>
    </citation>
    <scope>NUCLEOTIDE SEQUENCE [LARGE SCALE GENOMIC DNA]</scope>
    <source>
        <tissue evidence="9">Mixed pool</tissue>
    </source>
</reference>
<evidence type="ECO:0000256" key="1">
    <source>
        <dbReference type="ARBA" id="ARBA00004479"/>
    </source>
</evidence>
<keyword evidence="7" id="KW-0812">Transmembrane</keyword>
<feature type="domain" description="Ig-like" evidence="8">
    <location>
        <begin position="329"/>
        <end position="420"/>
    </location>
</feature>
<feature type="compositionally biased region" description="Low complexity" evidence="6">
    <location>
        <begin position="675"/>
        <end position="688"/>
    </location>
</feature>
<sequence length="724" mass="81681">MKAKGSHGAQQFEKQPEYTEVNPGQETRLTCKIFNKKGQCSWQKDGKPVGIYLGKYEWAGNPDVGDCSLRILNAALEYDDGEWECQLTASDFAAQDALTSRPMKLVVRVPPNAPQVEYNGTYIPTGRNVTAPNDKRVAVKCTSRYGNPPPYIKWFVGDEEVFGVNQTNKTEDDNPKKWAATSILDYTFHKGLNGKRLRCVAVHEAYPTKSRDTQVLLDVQYGPQVTLEGAPEGDLEENKDEVTLSCLADANPTATIMWRKIGKTDVYSFQPTIQFKPLNRRNAGSYTCEASNIVGKSQVINVDIDVKYVYGIINYFSFSSVCCNITDPPKITRVGPDRTVVASLYNRTVLVCEAEGNPPPSYQWLQKTNTAEETVYVRGAEQTLVIHNVTYEYQGSYFCKASNVISGVERTIQSDEINLSVMGAPQVLRHAVEREIAVERGSEAILSVLFCSNPGPSKAIWEWGSMKLEAGYEMGRFTAEKIEKSQRSDCYEAKLRIARTDSADSRHYYLNIENNKGNDKYSVILQVRGLDILFADPLSMATVISVIIGCLILLVIVVLIILYAFKAEKWCFSRHHPHIHHPHVHNNGKTGFASIPQTELHLGHHQSRKTRPPDPALPADYHIMKQQPRNERSFRGRAYPVDPTLMKKDINYADLQLPKTSNNGSMKKSNRAHHQQQQQLQQQQQQHQQHQHHPSAMPRNIPPNVRTDYAEIQFKPRSNEQAEV</sequence>
<evidence type="ECO:0000256" key="6">
    <source>
        <dbReference type="SAM" id="MobiDB-lite"/>
    </source>
</evidence>
<dbReference type="Pfam" id="PF07679">
    <property type="entry name" value="I-set"/>
    <property type="match status" value="1"/>
</dbReference>
<dbReference type="SUPFAM" id="SSF48726">
    <property type="entry name" value="Immunoglobulin"/>
    <property type="match status" value="5"/>
</dbReference>
<dbReference type="PANTHER" id="PTHR11640">
    <property type="entry name" value="NEPHRIN"/>
    <property type="match status" value="1"/>
</dbReference>
<protein>
    <submittedName>
        <fullName evidence="9">Kin of IRRE-like protein 3</fullName>
    </submittedName>
</protein>
<dbReference type="Proteomes" id="UP000094527">
    <property type="component" value="Unassembled WGS sequence"/>
</dbReference>
<dbReference type="PANTHER" id="PTHR11640:SF154">
    <property type="entry name" value="IRREGULAR CHIASM C-ROUGHEST PROTEIN-LIKE PROTEIN"/>
    <property type="match status" value="1"/>
</dbReference>
<dbReference type="OrthoDB" id="10039395at2759"/>
<comment type="subcellular location">
    <subcellularLocation>
        <location evidence="1">Membrane</location>
        <topology evidence="1">Single-pass type I membrane protein</topology>
    </subcellularLocation>
</comment>
<feature type="domain" description="Ig-like" evidence="8">
    <location>
        <begin position="10"/>
        <end position="99"/>
    </location>
</feature>
<keyword evidence="7" id="KW-1133">Transmembrane helix</keyword>
<dbReference type="InterPro" id="IPR007110">
    <property type="entry name" value="Ig-like_dom"/>
</dbReference>
<evidence type="ECO:0000313" key="9">
    <source>
        <dbReference type="EMBL" id="ODM98937.1"/>
    </source>
</evidence>
<dbReference type="EMBL" id="LJIJ01000310">
    <property type="protein sequence ID" value="ODM98937.1"/>
    <property type="molecule type" value="Genomic_DNA"/>
</dbReference>
<keyword evidence="3" id="KW-1015">Disulfide bond</keyword>
<accession>A0A1D2N0V7</accession>
<evidence type="ECO:0000313" key="10">
    <source>
        <dbReference type="Proteomes" id="UP000094527"/>
    </source>
</evidence>
<dbReference type="Pfam" id="PF13927">
    <property type="entry name" value="Ig_3"/>
    <property type="match status" value="2"/>
</dbReference>
<dbReference type="InterPro" id="IPR013783">
    <property type="entry name" value="Ig-like_fold"/>
</dbReference>
<dbReference type="STRING" id="48709.A0A1D2N0V7"/>
<evidence type="ECO:0000256" key="4">
    <source>
        <dbReference type="ARBA" id="ARBA00023180"/>
    </source>
</evidence>
<feature type="domain" description="Ig-like" evidence="8">
    <location>
        <begin position="223"/>
        <end position="305"/>
    </location>
</feature>
<keyword evidence="2 7" id="KW-0472">Membrane</keyword>
<evidence type="ECO:0000256" key="3">
    <source>
        <dbReference type="ARBA" id="ARBA00023157"/>
    </source>
</evidence>
<name>A0A1D2N0V7_ORCCI</name>
<dbReference type="InterPro" id="IPR051275">
    <property type="entry name" value="Cell_adhesion_signaling"/>
</dbReference>
<evidence type="ECO:0000256" key="2">
    <source>
        <dbReference type="ARBA" id="ARBA00023136"/>
    </source>
</evidence>
<keyword evidence="5" id="KW-0393">Immunoglobulin domain</keyword>
<evidence type="ECO:0000256" key="7">
    <source>
        <dbReference type="SAM" id="Phobius"/>
    </source>
</evidence>
<organism evidence="9 10">
    <name type="scientific">Orchesella cincta</name>
    <name type="common">Springtail</name>
    <name type="synonym">Podura cincta</name>
    <dbReference type="NCBI Taxonomy" id="48709"/>
    <lineage>
        <taxon>Eukaryota</taxon>
        <taxon>Metazoa</taxon>
        <taxon>Ecdysozoa</taxon>
        <taxon>Arthropoda</taxon>
        <taxon>Hexapoda</taxon>
        <taxon>Collembola</taxon>
        <taxon>Entomobryomorpha</taxon>
        <taxon>Entomobryoidea</taxon>
        <taxon>Orchesellidae</taxon>
        <taxon>Orchesellinae</taxon>
        <taxon>Orchesella</taxon>
    </lineage>
</organism>
<comment type="caution">
    <text evidence="9">The sequence shown here is derived from an EMBL/GenBank/DDBJ whole genome shotgun (WGS) entry which is preliminary data.</text>
</comment>
<dbReference type="GO" id="GO:0050839">
    <property type="term" value="F:cell adhesion molecule binding"/>
    <property type="evidence" value="ECO:0007669"/>
    <property type="project" value="TreeGrafter"/>
</dbReference>
<dbReference type="InterPro" id="IPR013162">
    <property type="entry name" value="CD80_C2-set"/>
</dbReference>
<dbReference type="GO" id="GO:0005911">
    <property type="term" value="C:cell-cell junction"/>
    <property type="evidence" value="ECO:0007669"/>
    <property type="project" value="TreeGrafter"/>
</dbReference>
<keyword evidence="4" id="KW-0325">Glycoprotein</keyword>
<dbReference type="SMART" id="SM00409">
    <property type="entry name" value="IG"/>
    <property type="match status" value="4"/>
</dbReference>
<dbReference type="InterPro" id="IPR036179">
    <property type="entry name" value="Ig-like_dom_sf"/>
</dbReference>
<dbReference type="GO" id="GO:0098609">
    <property type="term" value="P:cell-cell adhesion"/>
    <property type="evidence" value="ECO:0007669"/>
    <property type="project" value="TreeGrafter"/>
</dbReference>
<dbReference type="InterPro" id="IPR003598">
    <property type="entry name" value="Ig_sub2"/>
</dbReference>
<proteinExistence type="predicted"/>
<evidence type="ECO:0000259" key="8">
    <source>
        <dbReference type="PROSITE" id="PS50835"/>
    </source>
</evidence>
<keyword evidence="10" id="KW-1185">Reference proteome</keyword>
<gene>
    <name evidence="9" type="ORF">Ocin01_07740</name>
</gene>